<dbReference type="Proteomes" id="UP000000707">
    <property type="component" value="Unassembled WGS sequence"/>
</dbReference>
<dbReference type="EMBL" id="GL996514">
    <property type="protein sequence ID" value="EGV65343.1"/>
    <property type="molecule type" value="Genomic_DNA"/>
</dbReference>
<sequence length="454" mass="53845">MLEKLPTEIQVRLLKLEPSSSLKMVNSHFYILYNDLFYERIISTFGEDIVPVLIKVLPWLRTYIKTLDSFRRESRSVISSRLSLPFYVDEENPLNTIYIKDSWRYVYSILRNKRLFAEYGDYKIDEPTNYIYNHFVEINRTYLLSYTKTMWLAPGDYNLNIGLVVKHGNGLGTTKFEIRYENDRGDIVTETFYPPTNINDILPKKQFCLLRLGEFSIPSSRTNHDSFNKSHHPKLYKVELTMEEIGLYLKSGFRIFFIDLAQPTVLFNQFDLLYYTVRETDYRYFINIPLKNFYKALNYIQNGNSDNLSYQIALKDYGTGDPFEILDSYDDKFVTDSLHNRKAGQVDSLTDLKDPKAISDKQLMRYADFYFNKAFIRRYFKFNTIYQRRQFVNRYGDFELDWKKGENQNFNSTNTYDSYSHSQSTFSLVAPDTNRACIYDLHGLKWKIPTLSEL</sequence>
<proteinExistence type="predicted"/>
<name>G3B086_CANTC</name>
<evidence type="ECO:0000313" key="1">
    <source>
        <dbReference type="EMBL" id="EGV65343.1"/>
    </source>
</evidence>
<dbReference type="eggNOG" id="ENOG502S16T">
    <property type="taxonomic scope" value="Eukaryota"/>
</dbReference>
<keyword evidence="2" id="KW-1185">Reference proteome</keyword>
<reference evidence="1 2" key="1">
    <citation type="journal article" date="2011" name="Proc. Natl. Acad. Sci. U.S.A.">
        <title>Comparative genomics of xylose-fermenting fungi for enhanced biofuel production.</title>
        <authorList>
            <person name="Wohlbach D.J."/>
            <person name="Kuo A."/>
            <person name="Sato T.K."/>
            <person name="Potts K.M."/>
            <person name="Salamov A.A."/>
            <person name="LaButti K.M."/>
            <person name="Sun H."/>
            <person name="Clum A."/>
            <person name="Pangilinan J.L."/>
            <person name="Lindquist E.A."/>
            <person name="Lucas S."/>
            <person name="Lapidus A."/>
            <person name="Jin M."/>
            <person name="Gunawan C."/>
            <person name="Balan V."/>
            <person name="Dale B.E."/>
            <person name="Jeffries T.W."/>
            <person name="Zinkel R."/>
            <person name="Barry K.W."/>
            <person name="Grigoriev I.V."/>
            <person name="Gasch A.P."/>
        </authorList>
    </citation>
    <scope>NUCLEOTIDE SEQUENCE [LARGE SCALE GENOMIC DNA]</scope>
    <source>
        <strain evidence="2">ATCC 10573 / BCRC 21748 / CBS 615 / JCM 9827 / NBRC 10315 / NRRL Y-1498 / VKM Y-70</strain>
    </source>
</reference>
<dbReference type="AlphaFoldDB" id="G3B086"/>
<accession>G3B086</accession>
<protein>
    <submittedName>
        <fullName evidence="1">Uncharacterized protein</fullName>
    </submittedName>
</protein>
<organism evidence="2">
    <name type="scientific">Candida tenuis (strain ATCC 10573 / BCRC 21748 / CBS 615 / JCM 9827 / NBRC 10315 / NRRL Y-1498 / VKM Y-70)</name>
    <name type="common">Yeast</name>
    <name type="synonym">Yamadazyma tenuis</name>
    <dbReference type="NCBI Taxonomy" id="590646"/>
    <lineage>
        <taxon>Eukaryota</taxon>
        <taxon>Fungi</taxon>
        <taxon>Dikarya</taxon>
        <taxon>Ascomycota</taxon>
        <taxon>Saccharomycotina</taxon>
        <taxon>Pichiomycetes</taxon>
        <taxon>Debaryomycetaceae</taxon>
        <taxon>Yamadazyma</taxon>
    </lineage>
</organism>
<evidence type="ECO:0000313" key="2">
    <source>
        <dbReference type="Proteomes" id="UP000000707"/>
    </source>
</evidence>
<dbReference type="HOGENOM" id="CLU_034208_0_0_1"/>
<gene>
    <name evidence="1" type="ORF">CANTEDRAFT_113061</name>
</gene>
<dbReference type="OrthoDB" id="4095076at2759"/>